<reference evidence="1" key="1">
    <citation type="submission" date="2014-09" db="EMBL/GenBank/DDBJ databases">
        <authorList>
            <person name="Magalhaes I.L.F."/>
            <person name="Oliveira U."/>
            <person name="Santos F.R."/>
            <person name="Vidigal T.H.D.A."/>
            <person name="Brescovit A.D."/>
            <person name="Santos A.J."/>
        </authorList>
    </citation>
    <scope>NUCLEOTIDE SEQUENCE</scope>
    <source>
        <tissue evidence="1">Shoot tissue taken approximately 20 cm above the soil surface</tissue>
    </source>
</reference>
<proteinExistence type="predicted"/>
<evidence type="ECO:0000313" key="1">
    <source>
        <dbReference type="EMBL" id="JAD30842.1"/>
    </source>
</evidence>
<reference evidence="1" key="2">
    <citation type="journal article" date="2015" name="Data Brief">
        <title>Shoot transcriptome of the giant reed, Arundo donax.</title>
        <authorList>
            <person name="Barrero R.A."/>
            <person name="Guerrero F.D."/>
            <person name="Moolhuijzen P."/>
            <person name="Goolsby J.A."/>
            <person name="Tidwell J."/>
            <person name="Bellgard S.E."/>
            <person name="Bellgard M.I."/>
        </authorList>
    </citation>
    <scope>NUCLEOTIDE SEQUENCE</scope>
    <source>
        <tissue evidence="1">Shoot tissue taken approximately 20 cm above the soil surface</tissue>
    </source>
</reference>
<name>A0A0A8Z7J3_ARUDO</name>
<accession>A0A0A8Z7J3</accession>
<protein>
    <submittedName>
        <fullName evidence="1">Uncharacterized protein</fullName>
    </submittedName>
</protein>
<organism evidence="1">
    <name type="scientific">Arundo donax</name>
    <name type="common">Giant reed</name>
    <name type="synonym">Donax arundinaceus</name>
    <dbReference type="NCBI Taxonomy" id="35708"/>
    <lineage>
        <taxon>Eukaryota</taxon>
        <taxon>Viridiplantae</taxon>
        <taxon>Streptophyta</taxon>
        <taxon>Embryophyta</taxon>
        <taxon>Tracheophyta</taxon>
        <taxon>Spermatophyta</taxon>
        <taxon>Magnoliopsida</taxon>
        <taxon>Liliopsida</taxon>
        <taxon>Poales</taxon>
        <taxon>Poaceae</taxon>
        <taxon>PACMAD clade</taxon>
        <taxon>Arundinoideae</taxon>
        <taxon>Arundineae</taxon>
        <taxon>Arundo</taxon>
    </lineage>
</organism>
<dbReference type="EMBL" id="GBRH01267053">
    <property type="protein sequence ID" value="JAD30842.1"/>
    <property type="molecule type" value="Transcribed_RNA"/>
</dbReference>
<dbReference type="AlphaFoldDB" id="A0A0A8Z7J3"/>
<sequence length="31" mass="3416">MFGISCSQNGKPPYFHSASMKGPILRLTYSP</sequence>